<dbReference type="InterPro" id="IPR002656">
    <property type="entry name" value="Acyl_transf_3_dom"/>
</dbReference>
<keyword evidence="1" id="KW-0812">Transmembrane</keyword>
<feature type="transmembrane region" description="Helical" evidence="1">
    <location>
        <begin position="87"/>
        <end position="107"/>
    </location>
</feature>
<evidence type="ECO:0000259" key="2">
    <source>
        <dbReference type="Pfam" id="PF01757"/>
    </source>
</evidence>
<reference evidence="3 4" key="1">
    <citation type="submission" date="2017-06" db="EMBL/GenBank/DDBJ databases">
        <title>Sequencing and comparative analysis of myxobacterial genomes.</title>
        <authorList>
            <person name="Rupp O."/>
            <person name="Goesmann A."/>
            <person name="Sogaard-Andersen L."/>
        </authorList>
    </citation>
    <scope>NUCLEOTIDE SEQUENCE [LARGE SCALE GENOMIC DNA]</scope>
    <source>
        <strain evidence="3 4">DSM 52655</strain>
    </source>
</reference>
<feature type="transmembrane region" description="Helical" evidence="1">
    <location>
        <begin position="286"/>
        <end position="308"/>
    </location>
</feature>
<dbReference type="PANTHER" id="PTHR23028">
    <property type="entry name" value="ACETYLTRANSFERASE"/>
    <property type="match status" value="1"/>
</dbReference>
<evidence type="ECO:0000256" key="1">
    <source>
        <dbReference type="SAM" id="Phobius"/>
    </source>
</evidence>
<keyword evidence="1" id="KW-1133">Transmembrane helix</keyword>
<dbReference type="GO" id="GO:0016020">
    <property type="term" value="C:membrane"/>
    <property type="evidence" value="ECO:0007669"/>
    <property type="project" value="TreeGrafter"/>
</dbReference>
<evidence type="ECO:0000313" key="4">
    <source>
        <dbReference type="Proteomes" id="UP000217257"/>
    </source>
</evidence>
<name>A0A250J0X0_9BACT</name>
<accession>A0A250J0X0</accession>
<feature type="transmembrane region" description="Helical" evidence="1">
    <location>
        <begin position="328"/>
        <end position="347"/>
    </location>
</feature>
<keyword evidence="1" id="KW-0472">Membrane</keyword>
<protein>
    <recommendedName>
        <fullName evidence="2">Acyltransferase 3 domain-containing protein</fullName>
    </recommendedName>
</protein>
<feature type="transmembrane region" description="Helical" evidence="1">
    <location>
        <begin position="231"/>
        <end position="251"/>
    </location>
</feature>
<evidence type="ECO:0000313" key="3">
    <source>
        <dbReference type="EMBL" id="ATB37634.1"/>
    </source>
</evidence>
<dbReference type="Proteomes" id="UP000217257">
    <property type="component" value="Chromosome"/>
</dbReference>
<feature type="transmembrane region" description="Helical" evidence="1">
    <location>
        <begin position="197"/>
        <end position="219"/>
    </location>
</feature>
<organism evidence="3 4">
    <name type="scientific">Cystobacter fuscus</name>
    <dbReference type="NCBI Taxonomy" id="43"/>
    <lineage>
        <taxon>Bacteria</taxon>
        <taxon>Pseudomonadati</taxon>
        <taxon>Myxococcota</taxon>
        <taxon>Myxococcia</taxon>
        <taxon>Myxococcales</taxon>
        <taxon>Cystobacterineae</taxon>
        <taxon>Archangiaceae</taxon>
        <taxon>Cystobacter</taxon>
    </lineage>
</organism>
<proteinExistence type="predicted"/>
<feature type="transmembrane region" description="Helical" evidence="1">
    <location>
        <begin position="16"/>
        <end position="37"/>
    </location>
</feature>
<dbReference type="GO" id="GO:0009103">
    <property type="term" value="P:lipopolysaccharide biosynthetic process"/>
    <property type="evidence" value="ECO:0007669"/>
    <property type="project" value="TreeGrafter"/>
</dbReference>
<dbReference type="GO" id="GO:0016747">
    <property type="term" value="F:acyltransferase activity, transferring groups other than amino-acyl groups"/>
    <property type="evidence" value="ECO:0007669"/>
    <property type="project" value="InterPro"/>
</dbReference>
<feature type="transmembrane region" description="Helical" evidence="1">
    <location>
        <begin position="49"/>
        <end position="67"/>
    </location>
</feature>
<feature type="domain" description="Acyltransferase 3" evidence="2">
    <location>
        <begin position="19"/>
        <end position="344"/>
    </location>
</feature>
<dbReference type="Pfam" id="PF01757">
    <property type="entry name" value="Acyl_transf_3"/>
    <property type="match status" value="1"/>
</dbReference>
<dbReference type="InterPro" id="IPR050879">
    <property type="entry name" value="Acyltransferase_3"/>
</dbReference>
<dbReference type="AlphaFoldDB" id="A0A250J0X0"/>
<dbReference type="EMBL" id="CP022098">
    <property type="protein sequence ID" value="ATB37634.1"/>
    <property type="molecule type" value="Genomic_DNA"/>
</dbReference>
<feature type="transmembrane region" description="Helical" evidence="1">
    <location>
        <begin position="169"/>
        <end position="191"/>
    </location>
</feature>
<dbReference type="KEGG" id="cfus:CYFUS_003059"/>
<gene>
    <name evidence="3" type="ORF">CYFUS_003059</name>
</gene>
<sequence length="383" mass="42702">MVSSSSAHQRFLHSRFFGGLDGLRCLSIVAVVLHHAASSHHGVFVRFNQGVSLFFAISGFLITTLLLRERDSRGDISLTGFYARRSLRIFPLYYAVLGLYTLLVVFLEKDVQARMDFLHNLPAFLTYTSNWFVSLEGRVIFYFAWSLATEEQFYLLWPPVMRYARAAGALAFMSGVLALSLLAPLAVRAGYIDTHVLWGRILTSFHPSISMGCLAALVAHSSRGFAWLYRVLGQAWSAPLALLLVAGAFFWDSTPKALFSLLFTALVVATCIRPDHVLMPVLGLSWVRYVGTVSYGVYLLHMLVFNLVRRAMPRPFTSLLESSLGSGMVVFVNFVLGLGVSVLLAGLSHRYFESRFLAWKEHFDWRTKPSPAEPVVSSSNSPA</sequence>
<dbReference type="PANTHER" id="PTHR23028:SF53">
    <property type="entry name" value="ACYL_TRANSF_3 DOMAIN-CONTAINING PROTEIN"/>
    <property type="match status" value="1"/>
</dbReference>